<gene>
    <name evidence="1" type="ORF">CNE99_05280</name>
</gene>
<proteinExistence type="predicted"/>
<organism evidence="1 2">
    <name type="scientific">OM182 bacterium MED-G24</name>
    <dbReference type="NCBI Taxonomy" id="1986255"/>
    <lineage>
        <taxon>Bacteria</taxon>
        <taxon>Pseudomonadati</taxon>
        <taxon>Pseudomonadota</taxon>
        <taxon>Gammaproteobacteria</taxon>
        <taxon>OMG group</taxon>
        <taxon>OM182 clade</taxon>
    </lineage>
</organism>
<dbReference type="EMBL" id="NTKD01000022">
    <property type="protein sequence ID" value="PDH39582.1"/>
    <property type="molecule type" value="Genomic_DNA"/>
</dbReference>
<protein>
    <submittedName>
        <fullName evidence="1">Glycine zipper family protein</fullName>
    </submittedName>
</protein>
<evidence type="ECO:0000313" key="2">
    <source>
        <dbReference type="Proteomes" id="UP000219327"/>
    </source>
</evidence>
<dbReference type="AlphaFoldDB" id="A0A2A5WSX2"/>
<evidence type="ECO:0000313" key="1">
    <source>
        <dbReference type="EMBL" id="PDH39582.1"/>
    </source>
</evidence>
<dbReference type="Proteomes" id="UP000219327">
    <property type="component" value="Unassembled WGS sequence"/>
</dbReference>
<dbReference type="PROSITE" id="PS51257">
    <property type="entry name" value="PROKAR_LIPOPROTEIN"/>
    <property type="match status" value="1"/>
</dbReference>
<comment type="caution">
    <text evidence="1">The sequence shown here is derived from an EMBL/GenBank/DDBJ whole genome shotgun (WGS) entry which is preliminary data.</text>
</comment>
<sequence>MRQTVSCLLGALVLAGCANDPIIDMRGVDEQKYRQDLADCRGYASQVNVAESAAKEAAIGAAVGGLIGAAVGDSETAERIGGAAAVGGAAEGAESAEKRKQRVLHRCMKGRGYSVLG</sequence>
<name>A0A2A5WSX2_9GAMM</name>
<accession>A0A2A5WSX2</accession>
<reference evidence="1 2" key="1">
    <citation type="submission" date="2017-08" db="EMBL/GenBank/DDBJ databases">
        <title>Fine stratification of microbial communities through a metagenomic profile of the photic zone.</title>
        <authorList>
            <person name="Haro-Moreno J.M."/>
            <person name="Lopez-Perez M."/>
            <person name="De La Torre J."/>
            <person name="Picazo A."/>
            <person name="Camacho A."/>
            <person name="Rodriguez-Valera F."/>
        </authorList>
    </citation>
    <scope>NUCLEOTIDE SEQUENCE [LARGE SCALE GENOMIC DNA]</scope>
    <source>
        <strain evidence="1">MED-G24</strain>
    </source>
</reference>